<feature type="chain" id="PRO_5013130078" evidence="1">
    <location>
        <begin position="19"/>
        <end position="199"/>
    </location>
</feature>
<reference evidence="2 3" key="1">
    <citation type="submission" date="2017-06" db="EMBL/GenBank/DDBJ databases">
        <title>Salmonella reference genomes for public health.</title>
        <authorList>
            <person name="Robertson J."/>
            <person name="Yoshida C."/>
            <person name="Gurnik S."/>
            <person name="Nash J."/>
        </authorList>
    </citation>
    <scope>NUCLEOTIDE SEQUENCE [LARGE SCALE GENOMIC DNA]</scope>
    <source>
        <strain evidence="2 3">S-1643</strain>
    </source>
</reference>
<evidence type="ECO:0000313" key="3">
    <source>
        <dbReference type="Proteomes" id="UP000197157"/>
    </source>
</evidence>
<sequence length="199" mass="22656">MKYIIYIMLLLVGGSTWANGNFDAPAGLQWGEKGKSLIQKYQAVKVDVDSPLELYEIKKPPILPDSISEIYGTVDKNYGLVRVILIKVIHNDAFGHEGIESYKRYKKILSDKYGKPESYEYSGRLVYKNKSEFYECLAYEGCGGYSSFFSPSNDGGLYMMLKGYRRGEGELRIIYESKEFNKAQKEIESISEEKDKAAL</sequence>
<dbReference type="AlphaFoldDB" id="A0A2C9P0U6"/>
<keyword evidence="1" id="KW-0732">Signal</keyword>
<evidence type="ECO:0000313" key="2">
    <source>
        <dbReference type="EMBL" id="ASG17035.1"/>
    </source>
</evidence>
<feature type="signal peptide" evidence="1">
    <location>
        <begin position="1"/>
        <end position="18"/>
    </location>
</feature>
<dbReference type="RefSeq" id="WP_020898867.1">
    <property type="nucleotide sequence ID" value="NZ_CP022117.1"/>
</dbReference>
<proteinExistence type="predicted"/>
<gene>
    <name evidence="2" type="ORF">LFZ25_14310</name>
</gene>
<accession>A0A2C9P0U6</accession>
<dbReference type="Proteomes" id="UP000197157">
    <property type="component" value="Chromosome"/>
</dbReference>
<name>A0A2C9P0U6_SALET</name>
<evidence type="ECO:0000256" key="1">
    <source>
        <dbReference type="SAM" id="SignalP"/>
    </source>
</evidence>
<dbReference type="EMBL" id="CP022117">
    <property type="protein sequence ID" value="ASG17035.1"/>
    <property type="molecule type" value="Genomic_DNA"/>
</dbReference>
<protein>
    <submittedName>
        <fullName evidence="2">Uncharacterized protein</fullName>
    </submittedName>
</protein>
<organism evidence="2 3">
    <name type="scientific">Salmonella enterica subsp. enterica serovar Macclesfield str. S-1643</name>
    <dbReference type="NCBI Taxonomy" id="1242107"/>
    <lineage>
        <taxon>Bacteria</taxon>
        <taxon>Pseudomonadati</taxon>
        <taxon>Pseudomonadota</taxon>
        <taxon>Gammaproteobacteria</taxon>
        <taxon>Enterobacterales</taxon>
        <taxon>Enterobacteriaceae</taxon>
        <taxon>Salmonella</taxon>
    </lineage>
</organism>